<dbReference type="PANTHER" id="PTHR38593:SF1">
    <property type="entry name" value="BLR2558 PROTEIN"/>
    <property type="match status" value="1"/>
</dbReference>
<dbReference type="PANTHER" id="PTHR38593">
    <property type="entry name" value="BLR2558 PROTEIN"/>
    <property type="match status" value="1"/>
</dbReference>
<evidence type="ECO:0000313" key="5">
    <source>
        <dbReference type="Proteomes" id="UP001501844"/>
    </source>
</evidence>
<evidence type="ECO:0000259" key="3">
    <source>
        <dbReference type="Pfam" id="PF13628"/>
    </source>
</evidence>
<dbReference type="EMBL" id="BAABGX010000002">
    <property type="protein sequence ID" value="GAA4307055.1"/>
    <property type="molecule type" value="Genomic_DNA"/>
</dbReference>
<evidence type="ECO:0000256" key="1">
    <source>
        <dbReference type="SAM" id="MobiDB-lite"/>
    </source>
</evidence>
<keyword evidence="2" id="KW-0732">Signal</keyword>
<comment type="caution">
    <text evidence="4">The sequence shown here is derived from an EMBL/GenBank/DDBJ whole genome shotgun (WGS) entry which is preliminary data.</text>
</comment>
<gene>
    <name evidence="4" type="ORF">GCM10023183_22690</name>
</gene>
<accession>A0ABP8FMD4</accession>
<name>A0ABP8FMD4_9BACT</name>
<dbReference type="Proteomes" id="UP001501844">
    <property type="component" value="Unassembled WGS sequence"/>
</dbReference>
<feature type="compositionally biased region" description="Gly residues" evidence="1">
    <location>
        <begin position="44"/>
        <end position="53"/>
    </location>
</feature>
<dbReference type="Gene3D" id="1.20.1260.10">
    <property type="match status" value="1"/>
</dbReference>
<feature type="compositionally biased region" description="Low complexity" evidence="1">
    <location>
        <begin position="19"/>
        <end position="43"/>
    </location>
</feature>
<evidence type="ECO:0000313" key="4">
    <source>
        <dbReference type="EMBL" id="GAA4307055.1"/>
    </source>
</evidence>
<keyword evidence="5" id="KW-1185">Reference proteome</keyword>
<proteinExistence type="predicted"/>
<feature type="signal peptide" evidence="2">
    <location>
        <begin position="1"/>
        <end position="19"/>
    </location>
</feature>
<feature type="region of interest" description="Disordered" evidence="1">
    <location>
        <begin position="19"/>
        <end position="53"/>
    </location>
</feature>
<dbReference type="InterPro" id="IPR012347">
    <property type="entry name" value="Ferritin-like"/>
</dbReference>
<dbReference type="Pfam" id="PF13628">
    <property type="entry name" value="DUF4142"/>
    <property type="match status" value="1"/>
</dbReference>
<dbReference type="InterPro" id="IPR025419">
    <property type="entry name" value="DUF4142"/>
</dbReference>
<sequence>MLFFAAGAMLFGAACTSTTTDSDTNTTAETTTDATVANETASGGTTGLGGGGNATGTATATGAGSTANSTGMLDAETIANMDDATFMMTAASSNMLEIQAGKLAAQNASNAEVKRFAQMMVDHHTKANQEQMSIASQMNVQLPTVLMPMHQTMLDKLNNKTGKDFDEAYMDMMEVAHKMDIALFEAKSNNAQAPTVKAFATKTLPMLKSHQDMATKIEDQVD</sequence>
<reference evidence="5" key="1">
    <citation type="journal article" date="2019" name="Int. J. Syst. Evol. Microbiol.">
        <title>The Global Catalogue of Microorganisms (GCM) 10K type strain sequencing project: providing services to taxonomists for standard genome sequencing and annotation.</title>
        <authorList>
            <consortium name="The Broad Institute Genomics Platform"/>
            <consortium name="The Broad Institute Genome Sequencing Center for Infectious Disease"/>
            <person name="Wu L."/>
            <person name="Ma J."/>
        </authorList>
    </citation>
    <scope>NUCLEOTIDE SEQUENCE [LARGE SCALE GENOMIC DNA]</scope>
    <source>
        <strain evidence="5">JCM 17917</strain>
    </source>
</reference>
<protein>
    <recommendedName>
        <fullName evidence="3">DUF4142 domain-containing protein</fullName>
    </recommendedName>
</protein>
<evidence type="ECO:0000256" key="2">
    <source>
        <dbReference type="SAM" id="SignalP"/>
    </source>
</evidence>
<feature type="chain" id="PRO_5045282303" description="DUF4142 domain-containing protein" evidence="2">
    <location>
        <begin position="20"/>
        <end position="222"/>
    </location>
</feature>
<feature type="domain" description="DUF4142" evidence="3">
    <location>
        <begin position="82"/>
        <end position="216"/>
    </location>
</feature>
<organism evidence="4 5">
    <name type="scientific">Nibribacter koreensis</name>
    <dbReference type="NCBI Taxonomy" id="1084519"/>
    <lineage>
        <taxon>Bacteria</taxon>
        <taxon>Pseudomonadati</taxon>
        <taxon>Bacteroidota</taxon>
        <taxon>Cytophagia</taxon>
        <taxon>Cytophagales</taxon>
        <taxon>Hymenobacteraceae</taxon>
        <taxon>Nibribacter</taxon>
    </lineage>
</organism>